<accession>A0A379GB36</accession>
<sequence>MKKVNILIIFSLGWIVGLILSDLNFFFYDNKLIYSSYCILSAMHC</sequence>
<organism evidence="2 3">
    <name type="scientific">Prevotella pallens</name>
    <dbReference type="NCBI Taxonomy" id="60133"/>
    <lineage>
        <taxon>Bacteria</taxon>
        <taxon>Pseudomonadati</taxon>
        <taxon>Bacteroidota</taxon>
        <taxon>Bacteroidia</taxon>
        <taxon>Bacteroidales</taxon>
        <taxon>Prevotellaceae</taxon>
        <taxon>Prevotella</taxon>
    </lineage>
</organism>
<gene>
    <name evidence="2" type="ORF">NCTC13043_02633</name>
</gene>
<evidence type="ECO:0000256" key="1">
    <source>
        <dbReference type="SAM" id="Phobius"/>
    </source>
</evidence>
<keyword evidence="1" id="KW-0812">Transmembrane</keyword>
<feature type="transmembrane region" description="Helical" evidence="1">
    <location>
        <begin position="6"/>
        <end position="27"/>
    </location>
</feature>
<evidence type="ECO:0000313" key="3">
    <source>
        <dbReference type="Proteomes" id="UP000254235"/>
    </source>
</evidence>
<dbReference type="Proteomes" id="UP000254235">
    <property type="component" value="Unassembled WGS sequence"/>
</dbReference>
<protein>
    <submittedName>
        <fullName evidence="2">Uncharacterized protein</fullName>
    </submittedName>
</protein>
<proteinExistence type="predicted"/>
<keyword evidence="1" id="KW-1133">Transmembrane helix</keyword>
<name>A0A379GB36_9BACT</name>
<dbReference type="EMBL" id="UGTP01000007">
    <property type="protein sequence ID" value="SUC38132.1"/>
    <property type="molecule type" value="Genomic_DNA"/>
</dbReference>
<reference evidence="2 3" key="1">
    <citation type="submission" date="2018-06" db="EMBL/GenBank/DDBJ databases">
        <authorList>
            <consortium name="Pathogen Informatics"/>
            <person name="Doyle S."/>
        </authorList>
    </citation>
    <scope>NUCLEOTIDE SEQUENCE [LARGE SCALE GENOMIC DNA]</scope>
    <source>
        <strain evidence="2 3">NCTC13043</strain>
    </source>
</reference>
<dbReference type="AlphaFoldDB" id="A0A379GB36"/>
<keyword evidence="1" id="KW-0472">Membrane</keyword>
<evidence type="ECO:0000313" key="2">
    <source>
        <dbReference type="EMBL" id="SUC38132.1"/>
    </source>
</evidence>